<evidence type="ECO:0000256" key="4">
    <source>
        <dbReference type="ARBA" id="ARBA00022989"/>
    </source>
</evidence>
<feature type="transmembrane region" description="Helical" evidence="9">
    <location>
        <begin position="368"/>
        <end position="387"/>
    </location>
</feature>
<evidence type="ECO:0000313" key="12">
    <source>
        <dbReference type="RefSeq" id="XP_032812718.1"/>
    </source>
</evidence>
<evidence type="ECO:0000256" key="7">
    <source>
        <dbReference type="ARBA" id="ARBA00040744"/>
    </source>
</evidence>
<feature type="compositionally biased region" description="Polar residues" evidence="8">
    <location>
        <begin position="209"/>
        <end position="219"/>
    </location>
</feature>
<comment type="similarity">
    <text evidence="2">Belongs to the SLC35F solute transporter family.</text>
</comment>
<keyword evidence="5 9" id="KW-0472">Membrane</keyword>
<evidence type="ECO:0000256" key="1">
    <source>
        <dbReference type="ARBA" id="ARBA00004141"/>
    </source>
</evidence>
<dbReference type="CTD" id="80255"/>
<comment type="subcellular location">
    <subcellularLocation>
        <location evidence="1">Membrane</location>
        <topology evidence="1">Multi-pass membrane protein</topology>
    </subcellularLocation>
</comment>
<keyword evidence="3 9" id="KW-0812">Transmembrane</keyword>
<dbReference type="GeneID" id="116943717"/>
<sequence>MLYSSGFLLPLHRHSFCLAAGRYRKGGSSRGTFSAYKFVGHKVPKCNFQDIPRAIGTASHTHKLSVACSRAGRRRPLLGLAVMQRASPVAAAPPALTAPRRRMLLGVFILLLVDIIWVASSELTWYAFRTFEKPFFSTFAKTSMFVVYLLGFLLWKPWREKCMQGVCLAHSVPFIETDVGCISTKSRSEASANSLLGEPLYMPVNFNDSSGEQSNSVEGNDTEDPGDAKRPRVRFSKLTEVRQLPSRDALAAKLSRMSYWAGRDHEAAIRAAGKLPVGQVAKISLLLCFVWFMANLSFQTALVKTQVAIVNILTSTSGLFTLVLAGVFPSNSGDRFTLSKLLAVGLSIGGEVLVRVSLSTQPGDKQELGFVCSLAGAALYAVYVVILKRRVEREDKVDLPMFLGFLGLFCMLFFWPAFFLLHYTGLEPFELPSRTVWLCLLLNGILGTAITEALWLWGCFLTSSLMGTLALSLTVPLAVLADIFFRKVQFTWLFFLGCTPIFLAFAAAATLCHYNNWDPATVGLRRIFAFLCRRQRMQRTSDPEQCESLIPLQTVPAPGGSRA</sequence>
<gene>
    <name evidence="12" type="primary">SLC35F5</name>
</gene>
<name>A0AAJ7T9Q1_PETMA</name>
<evidence type="ECO:0000256" key="3">
    <source>
        <dbReference type="ARBA" id="ARBA00022692"/>
    </source>
</evidence>
<protein>
    <recommendedName>
        <fullName evidence="7">Solute carrier family 35 member F5</fullName>
    </recommendedName>
</protein>
<dbReference type="AlphaFoldDB" id="A0AAJ7T9Q1"/>
<evidence type="ECO:0000259" key="10">
    <source>
        <dbReference type="Pfam" id="PF00892"/>
    </source>
</evidence>
<evidence type="ECO:0000256" key="2">
    <source>
        <dbReference type="ARBA" id="ARBA00007863"/>
    </source>
</evidence>
<keyword evidence="4 9" id="KW-1133">Transmembrane helix</keyword>
<dbReference type="RefSeq" id="XP_032812718.1">
    <property type="nucleotide sequence ID" value="XM_032956827.1"/>
</dbReference>
<proteinExistence type="inferred from homology"/>
<feature type="region of interest" description="Disordered" evidence="8">
    <location>
        <begin position="209"/>
        <end position="232"/>
    </location>
</feature>
<dbReference type="InterPro" id="IPR037185">
    <property type="entry name" value="EmrE-like"/>
</dbReference>
<dbReference type="Pfam" id="PF00892">
    <property type="entry name" value="EamA"/>
    <property type="match status" value="1"/>
</dbReference>
<feature type="domain" description="EamA" evidence="10">
    <location>
        <begin position="369"/>
        <end position="505"/>
    </location>
</feature>
<feature type="transmembrane region" description="Helical" evidence="9">
    <location>
        <begin position="340"/>
        <end position="356"/>
    </location>
</feature>
<feature type="transmembrane region" description="Helical" evidence="9">
    <location>
        <begin position="399"/>
        <end position="423"/>
    </location>
</feature>
<reference evidence="12" key="1">
    <citation type="submission" date="2025-08" db="UniProtKB">
        <authorList>
            <consortium name="RefSeq"/>
        </authorList>
    </citation>
    <scope>IDENTIFICATION</scope>
    <source>
        <tissue evidence="12">Sperm</tissue>
    </source>
</reference>
<evidence type="ECO:0000256" key="8">
    <source>
        <dbReference type="SAM" id="MobiDB-lite"/>
    </source>
</evidence>
<dbReference type="Proteomes" id="UP001318040">
    <property type="component" value="Chromosome 19"/>
</dbReference>
<comment type="function">
    <text evidence="6">Putative solute transporter.</text>
</comment>
<keyword evidence="11" id="KW-1185">Reference proteome</keyword>
<dbReference type="PANTHER" id="PTHR23051">
    <property type="entry name" value="SOLUTE CARRIER FAMILY 35, MEMBER F5"/>
    <property type="match status" value="1"/>
</dbReference>
<dbReference type="SUPFAM" id="SSF103481">
    <property type="entry name" value="Multidrug resistance efflux transporter EmrE"/>
    <property type="match status" value="1"/>
</dbReference>
<organism evidence="11 12">
    <name type="scientific">Petromyzon marinus</name>
    <name type="common">Sea lamprey</name>
    <dbReference type="NCBI Taxonomy" id="7757"/>
    <lineage>
        <taxon>Eukaryota</taxon>
        <taxon>Metazoa</taxon>
        <taxon>Chordata</taxon>
        <taxon>Craniata</taxon>
        <taxon>Vertebrata</taxon>
        <taxon>Cyclostomata</taxon>
        <taxon>Hyperoartia</taxon>
        <taxon>Petromyzontiformes</taxon>
        <taxon>Petromyzontidae</taxon>
        <taxon>Petromyzon</taxon>
    </lineage>
</organism>
<dbReference type="InterPro" id="IPR000620">
    <property type="entry name" value="EamA_dom"/>
</dbReference>
<dbReference type="PANTHER" id="PTHR23051:SF0">
    <property type="entry name" value="SOLUTE CARRIER FAMILY 35 MEMBER F5"/>
    <property type="match status" value="1"/>
</dbReference>
<feature type="transmembrane region" description="Helical" evidence="9">
    <location>
        <begin position="104"/>
        <end position="128"/>
    </location>
</feature>
<feature type="transmembrane region" description="Helical" evidence="9">
    <location>
        <begin position="283"/>
        <end position="302"/>
    </location>
</feature>
<evidence type="ECO:0000256" key="5">
    <source>
        <dbReference type="ARBA" id="ARBA00023136"/>
    </source>
</evidence>
<feature type="transmembrane region" description="Helical" evidence="9">
    <location>
        <begin position="134"/>
        <end position="155"/>
    </location>
</feature>
<feature type="transmembrane region" description="Helical" evidence="9">
    <location>
        <begin position="435"/>
        <end position="457"/>
    </location>
</feature>
<accession>A0AAJ7T9Q1</accession>
<evidence type="ECO:0000256" key="9">
    <source>
        <dbReference type="SAM" id="Phobius"/>
    </source>
</evidence>
<evidence type="ECO:0000256" key="6">
    <source>
        <dbReference type="ARBA" id="ARBA00037727"/>
    </source>
</evidence>
<dbReference type="KEGG" id="pmrn:116943717"/>
<feature type="transmembrane region" description="Helical" evidence="9">
    <location>
        <begin position="491"/>
        <end position="512"/>
    </location>
</feature>
<evidence type="ECO:0000313" key="11">
    <source>
        <dbReference type="Proteomes" id="UP001318040"/>
    </source>
</evidence>
<feature type="transmembrane region" description="Helical" evidence="9">
    <location>
        <begin position="464"/>
        <end position="485"/>
    </location>
</feature>
<dbReference type="GO" id="GO:0016020">
    <property type="term" value="C:membrane"/>
    <property type="evidence" value="ECO:0007669"/>
    <property type="project" value="UniProtKB-SubCell"/>
</dbReference>
<feature type="transmembrane region" description="Helical" evidence="9">
    <location>
        <begin position="308"/>
        <end position="328"/>
    </location>
</feature>